<dbReference type="PATRIC" id="fig|1423792.3.peg.2916"/>
<keyword evidence="3" id="KW-1185">Reference proteome</keyword>
<keyword evidence="1" id="KW-0732">Signal</keyword>
<name>A0A0R1MWA8_9LACO</name>
<dbReference type="AlphaFoldDB" id="A0A0R1MWA8"/>
<feature type="chain" id="PRO_5006408054" evidence="1">
    <location>
        <begin position="29"/>
        <end position="256"/>
    </location>
</feature>
<dbReference type="RefSeq" id="WP_057820533.1">
    <property type="nucleotide sequence ID" value="NZ_AZEC01000007.1"/>
</dbReference>
<proteinExistence type="predicted"/>
<accession>A0A0R1MWA8</accession>
<evidence type="ECO:0000313" key="2">
    <source>
        <dbReference type="EMBL" id="KRL12526.1"/>
    </source>
</evidence>
<reference evidence="2 3" key="1">
    <citation type="journal article" date="2015" name="Genome Announc.">
        <title>Expanding the biotechnology potential of lactobacilli through comparative genomics of 213 strains and associated genera.</title>
        <authorList>
            <person name="Sun Z."/>
            <person name="Harris H.M."/>
            <person name="McCann A."/>
            <person name="Guo C."/>
            <person name="Argimon S."/>
            <person name="Zhang W."/>
            <person name="Yang X."/>
            <person name="Jeffery I.B."/>
            <person name="Cooney J.C."/>
            <person name="Kagawa T.F."/>
            <person name="Liu W."/>
            <person name="Song Y."/>
            <person name="Salvetti E."/>
            <person name="Wrobel A."/>
            <person name="Rasinkangas P."/>
            <person name="Parkhill J."/>
            <person name="Rea M.C."/>
            <person name="O'Sullivan O."/>
            <person name="Ritari J."/>
            <person name="Douillard F.P."/>
            <person name="Paul Ross R."/>
            <person name="Yang R."/>
            <person name="Briner A.E."/>
            <person name="Felis G.E."/>
            <person name="de Vos W.M."/>
            <person name="Barrangou R."/>
            <person name="Klaenhammer T.R."/>
            <person name="Caufield P.W."/>
            <person name="Cui Y."/>
            <person name="Zhang H."/>
            <person name="O'Toole P.W."/>
        </authorList>
    </citation>
    <scope>NUCLEOTIDE SEQUENCE [LARGE SCALE GENOMIC DNA]</scope>
    <source>
        <strain evidence="2 3">DSM 12744</strain>
    </source>
</reference>
<gene>
    <name evidence="2" type="ORF">FD09_GL002844</name>
</gene>
<evidence type="ECO:0000313" key="3">
    <source>
        <dbReference type="Proteomes" id="UP000051330"/>
    </source>
</evidence>
<organism evidence="2 3">
    <name type="scientific">Schleiferilactobacillus perolens DSM 12744</name>
    <dbReference type="NCBI Taxonomy" id="1423792"/>
    <lineage>
        <taxon>Bacteria</taxon>
        <taxon>Bacillati</taxon>
        <taxon>Bacillota</taxon>
        <taxon>Bacilli</taxon>
        <taxon>Lactobacillales</taxon>
        <taxon>Lactobacillaceae</taxon>
        <taxon>Schleiferilactobacillus</taxon>
    </lineage>
</organism>
<dbReference type="STRING" id="1423792.FD09_GL002844"/>
<sequence length="256" mass="28387">MKKSFVVLFGAVLLSFGAVVVAAQPVSAATNVTSSVTEKFSQSDDFGVLTAPDYSQQLYTDAKLTKPANRTVPASSRWRYTAVLGVIRGNDPERTYSYRVATNLWLPAEGVRFLTSYQPGTSVWHHDIVQVNNNAGARVYSDLTFKKPTGRVLPKGSRWQFARGVTNRLDELIGYQVGTNEFVLESDASIVQRRGVFTAQKGGADIVNGPGTVQRKVAGGSRWRTTSVTFMHNRFYYQIATYLWVDSNLGTWMPQK</sequence>
<comment type="caution">
    <text evidence="2">The sequence shown here is derived from an EMBL/GenBank/DDBJ whole genome shotgun (WGS) entry which is preliminary data.</text>
</comment>
<dbReference type="Proteomes" id="UP000051330">
    <property type="component" value="Unassembled WGS sequence"/>
</dbReference>
<evidence type="ECO:0000256" key="1">
    <source>
        <dbReference type="SAM" id="SignalP"/>
    </source>
</evidence>
<feature type="signal peptide" evidence="1">
    <location>
        <begin position="1"/>
        <end position="28"/>
    </location>
</feature>
<protein>
    <submittedName>
        <fullName evidence="2">Uncharacterized protein</fullName>
    </submittedName>
</protein>
<dbReference type="EMBL" id="AZEC01000007">
    <property type="protein sequence ID" value="KRL12526.1"/>
    <property type="molecule type" value="Genomic_DNA"/>
</dbReference>
<dbReference type="OrthoDB" id="2313546at2"/>